<protein>
    <submittedName>
        <fullName evidence="1">Uncharacterized protein</fullName>
    </submittedName>
</protein>
<keyword evidence="2" id="KW-1185">Reference proteome</keyword>
<evidence type="ECO:0000313" key="2">
    <source>
        <dbReference type="Proteomes" id="UP000247702"/>
    </source>
</evidence>
<dbReference type="EMBL" id="BEXD01004321">
    <property type="protein sequence ID" value="GBC09693.1"/>
    <property type="molecule type" value="Genomic_DNA"/>
</dbReference>
<sequence length="112" mass="13165">MFSSISRSKVTIILGKEEKFRRSLYLVVCTLTSNIRSQDQDVISDIVVDQSNFVIRWWIFVIPVEVYCSVELEALRGHSCAALWRKAYCERPSLIFRNSRWVQIFNRKEFAA</sequence>
<accession>A0A2Z6S975</accession>
<gene>
    <name evidence="1" type="ORF">RclHR1_09050003</name>
</gene>
<proteinExistence type="predicted"/>
<organism evidence="1 2">
    <name type="scientific">Rhizophagus clarus</name>
    <dbReference type="NCBI Taxonomy" id="94130"/>
    <lineage>
        <taxon>Eukaryota</taxon>
        <taxon>Fungi</taxon>
        <taxon>Fungi incertae sedis</taxon>
        <taxon>Mucoromycota</taxon>
        <taxon>Glomeromycotina</taxon>
        <taxon>Glomeromycetes</taxon>
        <taxon>Glomerales</taxon>
        <taxon>Glomeraceae</taxon>
        <taxon>Rhizophagus</taxon>
    </lineage>
</organism>
<comment type="caution">
    <text evidence="1">The sequence shown here is derived from an EMBL/GenBank/DDBJ whole genome shotgun (WGS) entry which is preliminary data.</text>
</comment>
<dbReference type="AlphaFoldDB" id="A0A2Z6S975"/>
<name>A0A2Z6S975_9GLOM</name>
<dbReference type="Proteomes" id="UP000247702">
    <property type="component" value="Unassembled WGS sequence"/>
</dbReference>
<reference evidence="1 2" key="1">
    <citation type="submission" date="2017-11" db="EMBL/GenBank/DDBJ databases">
        <title>The genome of Rhizophagus clarus HR1 reveals common genetic basis of auxotrophy among arbuscular mycorrhizal fungi.</title>
        <authorList>
            <person name="Kobayashi Y."/>
        </authorList>
    </citation>
    <scope>NUCLEOTIDE SEQUENCE [LARGE SCALE GENOMIC DNA]</scope>
    <source>
        <strain evidence="1 2">HR1</strain>
    </source>
</reference>
<evidence type="ECO:0000313" key="1">
    <source>
        <dbReference type="EMBL" id="GBC09693.1"/>
    </source>
</evidence>